<reference evidence="4 5" key="1">
    <citation type="submission" date="2018-11" db="EMBL/GenBank/DDBJ databases">
        <title>Sequencing the genomes of 1000 actinobacteria strains.</title>
        <authorList>
            <person name="Klenk H.-P."/>
        </authorList>
    </citation>
    <scope>NUCLEOTIDE SEQUENCE [LARGE SCALE GENOMIC DNA]</scope>
    <source>
        <strain evidence="4 5">DSM 44231</strain>
    </source>
</reference>
<accession>A0A3N1GXR9</accession>
<proteinExistence type="predicted"/>
<dbReference type="RefSeq" id="WP_123741275.1">
    <property type="nucleotide sequence ID" value="NZ_RJKM01000001.1"/>
</dbReference>
<feature type="signal peptide" evidence="2">
    <location>
        <begin position="1"/>
        <end position="36"/>
    </location>
</feature>
<comment type="caution">
    <text evidence="4">The sequence shown here is derived from an EMBL/GenBank/DDBJ whole genome shotgun (WGS) entry which is preliminary data.</text>
</comment>
<dbReference type="Pfam" id="PF03067">
    <property type="entry name" value="LPMO_10"/>
    <property type="match status" value="1"/>
</dbReference>
<dbReference type="OrthoDB" id="3675244at2"/>
<dbReference type="InterPro" id="IPR051024">
    <property type="entry name" value="GlcNAc_Chitin_IntDeg"/>
</dbReference>
<evidence type="ECO:0000256" key="2">
    <source>
        <dbReference type="SAM" id="SignalP"/>
    </source>
</evidence>
<dbReference type="InterPro" id="IPR004302">
    <property type="entry name" value="Cellulose/chitin-bd_N"/>
</dbReference>
<gene>
    <name evidence="4" type="ORF">EDD40_0284</name>
</gene>
<dbReference type="InterPro" id="IPR014756">
    <property type="entry name" value="Ig_E-set"/>
</dbReference>
<name>A0A3N1GXR9_9PSEU</name>
<organism evidence="4 5">
    <name type="scientific">Saccharothrix texasensis</name>
    <dbReference type="NCBI Taxonomy" id="103734"/>
    <lineage>
        <taxon>Bacteria</taxon>
        <taxon>Bacillati</taxon>
        <taxon>Actinomycetota</taxon>
        <taxon>Actinomycetes</taxon>
        <taxon>Pseudonocardiales</taxon>
        <taxon>Pseudonocardiaceae</taxon>
        <taxon>Saccharothrix</taxon>
    </lineage>
</organism>
<protein>
    <submittedName>
        <fullName evidence="4">Chitin-binding protein</fullName>
    </submittedName>
</protein>
<dbReference type="Gene3D" id="2.70.50.50">
    <property type="entry name" value="chitin-binding protein cbp21"/>
    <property type="match status" value="1"/>
</dbReference>
<evidence type="ECO:0000313" key="4">
    <source>
        <dbReference type="EMBL" id="ROP35070.1"/>
    </source>
</evidence>
<keyword evidence="1 2" id="KW-0732">Signal</keyword>
<dbReference type="SUPFAM" id="SSF81296">
    <property type="entry name" value="E set domains"/>
    <property type="match status" value="1"/>
</dbReference>
<sequence>MHTAAPTARRRTTLHLALLLSLIASVLAFQPTRASAHGTVVDPPTRNYGCATRWNGPDAPGMQEQDFMCYLAWHQSPDAMWNWNALYANNLGEDIASAVPDGQICSAGRSEGGRYAPMDNPGPWKTTRVGSSFPVTVQDVARHGADYLKIYITKQGFDPTSSVIGWGDLDLVEQTGRYGSQFEYKTDVSTSGYSGRHVLVTIWKASHMDQKYFLCSDIDFG</sequence>
<evidence type="ECO:0000256" key="1">
    <source>
        <dbReference type="ARBA" id="ARBA00022729"/>
    </source>
</evidence>
<dbReference type="PANTHER" id="PTHR34823">
    <property type="entry name" value="GLCNAC-BINDING PROTEIN A"/>
    <property type="match status" value="1"/>
</dbReference>
<feature type="chain" id="PRO_5018080349" evidence="2">
    <location>
        <begin position="37"/>
        <end position="221"/>
    </location>
</feature>
<evidence type="ECO:0000313" key="5">
    <source>
        <dbReference type="Proteomes" id="UP000268727"/>
    </source>
</evidence>
<dbReference type="CDD" id="cd21177">
    <property type="entry name" value="LPMO_AA10"/>
    <property type="match status" value="1"/>
</dbReference>
<feature type="domain" description="Chitin-binding type-4" evidence="3">
    <location>
        <begin position="37"/>
        <end position="218"/>
    </location>
</feature>
<dbReference type="EMBL" id="RJKM01000001">
    <property type="protein sequence ID" value="ROP35070.1"/>
    <property type="molecule type" value="Genomic_DNA"/>
</dbReference>
<keyword evidence="5" id="KW-1185">Reference proteome</keyword>
<evidence type="ECO:0000259" key="3">
    <source>
        <dbReference type="Pfam" id="PF03067"/>
    </source>
</evidence>
<dbReference type="Proteomes" id="UP000268727">
    <property type="component" value="Unassembled WGS sequence"/>
</dbReference>
<dbReference type="PANTHER" id="PTHR34823:SF1">
    <property type="entry name" value="CHITIN-BINDING TYPE-4 DOMAIN-CONTAINING PROTEIN"/>
    <property type="match status" value="1"/>
</dbReference>
<dbReference type="AlphaFoldDB" id="A0A3N1GXR9"/>